<dbReference type="Proteomes" id="UP000631114">
    <property type="component" value="Unassembled WGS sequence"/>
</dbReference>
<dbReference type="InterPro" id="IPR033896">
    <property type="entry name" value="MEF2-like_N"/>
</dbReference>
<evidence type="ECO:0000313" key="7">
    <source>
        <dbReference type="EMBL" id="KAF9599809.1"/>
    </source>
</evidence>
<dbReference type="PANTHER" id="PTHR11945:SF629">
    <property type="entry name" value="OS02G0164450 PROTEIN"/>
    <property type="match status" value="1"/>
</dbReference>
<dbReference type="PROSITE" id="PS50066">
    <property type="entry name" value="MADS_BOX_2"/>
    <property type="match status" value="1"/>
</dbReference>
<dbReference type="InterPro" id="IPR036879">
    <property type="entry name" value="TF_MADSbox_sf"/>
</dbReference>
<sequence>MGRQKIEIKKIEQIDRLRVAFSKRRAGLIKKASELCILCGVQVGIIVFSPAGKVYSFGHPNVESVIDGYVTGNDVASYIDPFSGSANGMNELEVLMRQLEFEKKREKMLENAKKAGWDQFWYNAPIENLELVQLEQMRVSVEELKMKVVKRSDELSWNFINTEVFDSFVTPATQYSSCIVPS</sequence>
<dbReference type="Gene3D" id="3.40.1810.10">
    <property type="entry name" value="Transcription factor, MADS-box"/>
    <property type="match status" value="1"/>
</dbReference>
<dbReference type="AlphaFoldDB" id="A0A835HK46"/>
<dbReference type="GO" id="GO:0005634">
    <property type="term" value="C:nucleus"/>
    <property type="evidence" value="ECO:0007669"/>
    <property type="project" value="UniProtKB-SubCell"/>
</dbReference>
<reference evidence="7 8" key="1">
    <citation type="submission" date="2020-10" db="EMBL/GenBank/DDBJ databases">
        <title>The Coptis chinensis genome and diversification of protoberbering-type alkaloids.</title>
        <authorList>
            <person name="Wang B."/>
            <person name="Shu S."/>
            <person name="Song C."/>
            <person name="Liu Y."/>
        </authorList>
    </citation>
    <scope>NUCLEOTIDE SEQUENCE [LARGE SCALE GENOMIC DNA]</scope>
    <source>
        <strain evidence="7">HL-2020</strain>
        <tissue evidence="7">Leaf</tissue>
    </source>
</reference>
<proteinExistence type="predicted"/>
<dbReference type="SUPFAM" id="SSF55455">
    <property type="entry name" value="SRF-like"/>
    <property type="match status" value="1"/>
</dbReference>
<evidence type="ECO:0000256" key="1">
    <source>
        <dbReference type="ARBA" id="ARBA00004123"/>
    </source>
</evidence>
<comment type="caution">
    <text evidence="7">The sequence shown here is derived from an EMBL/GenBank/DDBJ whole genome shotgun (WGS) entry which is preliminary data.</text>
</comment>
<dbReference type="EMBL" id="JADFTS010000006">
    <property type="protein sequence ID" value="KAF9599809.1"/>
    <property type="molecule type" value="Genomic_DNA"/>
</dbReference>
<organism evidence="7 8">
    <name type="scientific">Coptis chinensis</name>
    <dbReference type="NCBI Taxonomy" id="261450"/>
    <lineage>
        <taxon>Eukaryota</taxon>
        <taxon>Viridiplantae</taxon>
        <taxon>Streptophyta</taxon>
        <taxon>Embryophyta</taxon>
        <taxon>Tracheophyta</taxon>
        <taxon>Spermatophyta</taxon>
        <taxon>Magnoliopsida</taxon>
        <taxon>Ranunculales</taxon>
        <taxon>Ranunculaceae</taxon>
        <taxon>Coptidoideae</taxon>
        <taxon>Coptis</taxon>
    </lineage>
</organism>
<dbReference type="PANTHER" id="PTHR11945">
    <property type="entry name" value="MADS BOX PROTEIN"/>
    <property type="match status" value="1"/>
</dbReference>
<keyword evidence="4" id="KW-0804">Transcription</keyword>
<evidence type="ECO:0000256" key="5">
    <source>
        <dbReference type="ARBA" id="ARBA00023242"/>
    </source>
</evidence>
<dbReference type="CDD" id="cd00265">
    <property type="entry name" value="MADS_MEF2_like"/>
    <property type="match status" value="1"/>
</dbReference>
<keyword evidence="5" id="KW-0539">Nucleus</keyword>
<gene>
    <name evidence="7" type="ORF">IFM89_001755</name>
</gene>
<dbReference type="GO" id="GO:0000978">
    <property type="term" value="F:RNA polymerase II cis-regulatory region sequence-specific DNA binding"/>
    <property type="evidence" value="ECO:0007669"/>
    <property type="project" value="TreeGrafter"/>
</dbReference>
<keyword evidence="2" id="KW-0805">Transcription regulation</keyword>
<evidence type="ECO:0000313" key="8">
    <source>
        <dbReference type="Proteomes" id="UP000631114"/>
    </source>
</evidence>
<dbReference type="OrthoDB" id="1898716at2759"/>
<dbReference type="PRINTS" id="PR00404">
    <property type="entry name" value="MADSDOMAIN"/>
</dbReference>
<dbReference type="FunFam" id="3.40.1810.10:FF:000006">
    <property type="entry name" value="Agamous-like MADS-box protein AGL62"/>
    <property type="match status" value="1"/>
</dbReference>
<evidence type="ECO:0000256" key="3">
    <source>
        <dbReference type="ARBA" id="ARBA00023125"/>
    </source>
</evidence>
<dbReference type="InterPro" id="IPR002100">
    <property type="entry name" value="TF_MADSbox"/>
</dbReference>
<keyword evidence="3" id="KW-0238">DNA-binding</keyword>
<dbReference type="Pfam" id="PF00319">
    <property type="entry name" value="SRF-TF"/>
    <property type="match status" value="1"/>
</dbReference>
<evidence type="ECO:0000256" key="4">
    <source>
        <dbReference type="ARBA" id="ARBA00023163"/>
    </source>
</evidence>
<dbReference type="GO" id="GO:0000981">
    <property type="term" value="F:DNA-binding transcription factor activity, RNA polymerase II-specific"/>
    <property type="evidence" value="ECO:0007669"/>
    <property type="project" value="TreeGrafter"/>
</dbReference>
<dbReference type="SMART" id="SM00432">
    <property type="entry name" value="MADS"/>
    <property type="match status" value="1"/>
</dbReference>
<keyword evidence="8" id="KW-1185">Reference proteome</keyword>
<evidence type="ECO:0000259" key="6">
    <source>
        <dbReference type="PROSITE" id="PS50066"/>
    </source>
</evidence>
<feature type="domain" description="MADS-box" evidence="6">
    <location>
        <begin position="1"/>
        <end position="61"/>
    </location>
</feature>
<dbReference type="GO" id="GO:0046983">
    <property type="term" value="F:protein dimerization activity"/>
    <property type="evidence" value="ECO:0007669"/>
    <property type="project" value="InterPro"/>
</dbReference>
<protein>
    <recommendedName>
        <fullName evidence="6">MADS-box domain-containing protein</fullName>
    </recommendedName>
</protein>
<dbReference type="GO" id="GO:0045944">
    <property type="term" value="P:positive regulation of transcription by RNA polymerase II"/>
    <property type="evidence" value="ECO:0007669"/>
    <property type="project" value="InterPro"/>
</dbReference>
<comment type="subcellular location">
    <subcellularLocation>
        <location evidence="1">Nucleus</location>
    </subcellularLocation>
</comment>
<name>A0A835HK46_9MAGN</name>
<evidence type="ECO:0000256" key="2">
    <source>
        <dbReference type="ARBA" id="ARBA00023015"/>
    </source>
</evidence>
<accession>A0A835HK46</accession>